<evidence type="ECO:0000256" key="8">
    <source>
        <dbReference type="RuleBase" id="RU363041"/>
    </source>
</evidence>
<evidence type="ECO:0000313" key="9">
    <source>
        <dbReference type="EMBL" id="GAK58655.1"/>
    </source>
</evidence>
<dbReference type="InterPro" id="IPR002781">
    <property type="entry name" value="TM_pro_TauE-like"/>
</dbReference>
<dbReference type="InterPro" id="IPR052017">
    <property type="entry name" value="TSUP"/>
</dbReference>
<feature type="transmembrane region" description="Helical" evidence="8">
    <location>
        <begin position="201"/>
        <end position="222"/>
    </location>
</feature>
<accession>A0A081C250</accession>
<dbReference type="Proteomes" id="UP000030661">
    <property type="component" value="Unassembled WGS sequence"/>
</dbReference>
<dbReference type="HOGENOM" id="CLU_045498_2_3_0"/>
<dbReference type="STRING" id="1499967.U27_05629"/>
<comment type="subcellular location">
    <subcellularLocation>
        <location evidence="1 8">Cell membrane</location>
        <topology evidence="1 8">Multi-pass membrane protein</topology>
    </subcellularLocation>
</comment>
<evidence type="ECO:0000256" key="6">
    <source>
        <dbReference type="ARBA" id="ARBA00022989"/>
    </source>
</evidence>
<keyword evidence="3" id="KW-0813">Transport</keyword>
<sequence>MDLIKVLLLFGVGTIAGLMNVMAGGGSSLTLPALIFMGLDGAMANGTNRIALVFQNVSAVMSFRKRKFQQYQRSLQLSLMTLPGAILGALVAIKISDVWFQRILSIVLIGIVISMFFPTKKDQYETSAEGQKTWVIYPVMFGIGFYGGFIQVGVGFIFMAALYHILKLDLVYVNMHKVFIILIYMIPTLLIFLATGNVNWVFGLCLAAGNAFGGWWGAHFSVKGGEKIIRSTLAAAILIMAAKLLGLS</sequence>
<proteinExistence type="inferred from homology"/>
<dbReference type="PANTHER" id="PTHR30269:SF0">
    <property type="entry name" value="MEMBRANE TRANSPORTER PROTEIN YFCA-RELATED"/>
    <property type="match status" value="1"/>
</dbReference>
<dbReference type="PANTHER" id="PTHR30269">
    <property type="entry name" value="TRANSMEMBRANE PROTEIN YFCA"/>
    <property type="match status" value="1"/>
</dbReference>
<feature type="transmembrane region" description="Helical" evidence="8">
    <location>
        <begin position="33"/>
        <end position="54"/>
    </location>
</feature>
<name>A0A081C250_VECG1</name>
<feature type="transmembrane region" description="Helical" evidence="8">
    <location>
        <begin position="178"/>
        <end position="194"/>
    </location>
</feature>
<evidence type="ECO:0000256" key="3">
    <source>
        <dbReference type="ARBA" id="ARBA00022448"/>
    </source>
</evidence>
<evidence type="ECO:0000313" key="10">
    <source>
        <dbReference type="Proteomes" id="UP000030661"/>
    </source>
</evidence>
<dbReference type="GO" id="GO:0005886">
    <property type="term" value="C:plasma membrane"/>
    <property type="evidence" value="ECO:0007669"/>
    <property type="project" value="UniProtKB-SubCell"/>
</dbReference>
<keyword evidence="7 8" id="KW-0472">Membrane</keyword>
<gene>
    <name evidence="9" type="ORF">U27_05629</name>
</gene>
<evidence type="ECO:0000256" key="5">
    <source>
        <dbReference type="ARBA" id="ARBA00022692"/>
    </source>
</evidence>
<keyword evidence="6 8" id="KW-1133">Transmembrane helix</keyword>
<dbReference type="EMBL" id="DF820468">
    <property type="protein sequence ID" value="GAK58655.1"/>
    <property type="molecule type" value="Genomic_DNA"/>
</dbReference>
<comment type="similarity">
    <text evidence="2 8">Belongs to the 4-toluene sulfonate uptake permease (TSUP) (TC 2.A.102) family.</text>
</comment>
<evidence type="ECO:0000256" key="1">
    <source>
        <dbReference type="ARBA" id="ARBA00004651"/>
    </source>
</evidence>
<dbReference type="Pfam" id="PF01925">
    <property type="entry name" value="TauE"/>
    <property type="match status" value="1"/>
</dbReference>
<dbReference type="AlphaFoldDB" id="A0A081C250"/>
<organism evidence="9">
    <name type="scientific">Vecturithrix granuli</name>
    <dbReference type="NCBI Taxonomy" id="1499967"/>
    <lineage>
        <taxon>Bacteria</taxon>
        <taxon>Candidatus Moduliflexota</taxon>
        <taxon>Candidatus Vecturitrichia</taxon>
        <taxon>Candidatus Vecturitrichales</taxon>
        <taxon>Candidatus Vecturitrichaceae</taxon>
        <taxon>Candidatus Vecturithrix</taxon>
    </lineage>
</organism>
<feature type="transmembrane region" description="Helical" evidence="8">
    <location>
        <begin position="99"/>
        <end position="118"/>
    </location>
</feature>
<keyword evidence="10" id="KW-1185">Reference proteome</keyword>
<reference evidence="9" key="1">
    <citation type="journal article" date="2015" name="PeerJ">
        <title>First genomic representation of candidate bacterial phylum KSB3 points to enhanced environmental sensing as a trigger of wastewater bulking.</title>
        <authorList>
            <person name="Sekiguchi Y."/>
            <person name="Ohashi A."/>
            <person name="Parks D.H."/>
            <person name="Yamauchi T."/>
            <person name="Tyson G.W."/>
            <person name="Hugenholtz P."/>
        </authorList>
    </citation>
    <scope>NUCLEOTIDE SEQUENCE [LARGE SCALE GENOMIC DNA]</scope>
</reference>
<feature type="transmembrane region" description="Helical" evidence="8">
    <location>
        <begin position="75"/>
        <end position="93"/>
    </location>
</feature>
<evidence type="ECO:0000256" key="4">
    <source>
        <dbReference type="ARBA" id="ARBA00022475"/>
    </source>
</evidence>
<keyword evidence="4 8" id="KW-1003">Cell membrane</keyword>
<protein>
    <recommendedName>
        <fullName evidence="8">Probable membrane transporter protein</fullName>
    </recommendedName>
</protein>
<feature type="transmembrane region" description="Helical" evidence="8">
    <location>
        <begin position="228"/>
        <end position="247"/>
    </location>
</feature>
<feature type="transmembrane region" description="Helical" evidence="8">
    <location>
        <begin position="139"/>
        <end position="166"/>
    </location>
</feature>
<evidence type="ECO:0000256" key="2">
    <source>
        <dbReference type="ARBA" id="ARBA00009142"/>
    </source>
</evidence>
<evidence type="ECO:0000256" key="7">
    <source>
        <dbReference type="ARBA" id="ARBA00023136"/>
    </source>
</evidence>
<dbReference type="eggNOG" id="COG0730">
    <property type="taxonomic scope" value="Bacteria"/>
</dbReference>
<keyword evidence="5 8" id="KW-0812">Transmembrane</keyword>